<feature type="transmembrane region" description="Helical" evidence="1">
    <location>
        <begin position="126"/>
        <end position="143"/>
    </location>
</feature>
<dbReference type="CDD" id="cd01949">
    <property type="entry name" value="GGDEF"/>
    <property type="match status" value="1"/>
</dbReference>
<dbReference type="SMART" id="SM00052">
    <property type="entry name" value="EAL"/>
    <property type="match status" value="1"/>
</dbReference>
<evidence type="ECO:0000259" key="2">
    <source>
        <dbReference type="PROSITE" id="PS50883"/>
    </source>
</evidence>
<dbReference type="InterPro" id="IPR000160">
    <property type="entry name" value="GGDEF_dom"/>
</dbReference>
<feature type="domain" description="GGDEF" evidence="3">
    <location>
        <begin position="255"/>
        <end position="386"/>
    </location>
</feature>
<dbReference type="AlphaFoldDB" id="A0A7X5EZH0"/>
<feature type="transmembrane region" description="Helical" evidence="1">
    <location>
        <begin position="172"/>
        <end position="194"/>
    </location>
</feature>
<dbReference type="Gene3D" id="3.30.70.270">
    <property type="match status" value="1"/>
</dbReference>
<proteinExistence type="predicted"/>
<dbReference type="EMBL" id="JAABLQ010000001">
    <property type="protein sequence ID" value="NBN76968.1"/>
    <property type="molecule type" value="Genomic_DNA"/>
</dbReference>
<dbReference type="PROSITE" id="PS50887">
    <property type="entry name" value="GGDEF"/>
    <property type="match status" value="1"/>
</dbReference>
<name>A0A7X5EZH0_9HYPH</name>
<dbReference type="CDD" id="cd01948">
    <property type="entry name" value="EAL"/>
    <property type="match status" value="1"/>
</dbReference>
<dbReference type="SUPFAM" id="SSF141868">
    <property type="entry name" value="EAL domain-like"/>
    <property type="match status" value="1"/>
</dbReference>
<dbReference type="Pfam" id="PF00990">
    <property type="entry name" value="GGDEF"/>
    <property type="match status" value="1"/>
</dbReference>
<dbReference type="GO" id="GO:0071111">
    <property type="term" value="F:cyclic-guanylate-specific phosphodiesterase activity"/>
    <property type="evidence" value="ECO:0007669"/>
    <property type="project" value="InterPro"/>
</dbReference>
<dbReference type="Proteomes" id="UP000586722">
    <property type="component" value="Unassembled WGS sequence"/>
</dbReference>
<dbReference type="PANTHER" id="PTHR33121:SF71">
    <property type="entry name" value="OXYGEN SENSOR PROTEIN DOSP"/>
    <property type="match status" value="1"/>
</dbReference>
<feature type="domain" description="EAL" evidence="2">
    <location>
        <begin position="395"/>
        <end position="643"/>
    </location>
</feature>
<dbReference type="RefSeq" id="WP_161707711.1">
    <property type="nucleotide sequence ID" value="NZ_JAABLQ010000001.1"/>
</dbReference>
<evidence type="ECO:0000313" key="5">
    <source>
        <dbReference type="Proteomes" id="UP000586722"/>
    </source>
</evidence>
<accession>A0A7X5EZH0</accession>
<keyword evidence="5" id="KW-1185">Reference proteome</keyword>
<sequence length="659" mass="72108">MGQLTRFFDWLLLRHQAPDLLIAQYRTLQSQVPLLYALLIVNAVAVSFTHFDVAPLWLTAGMLVLLISASAMRMLTWLRRHSLPVTADVAARELRRTVVVGAVLAAAHIAWSLALDAYGGPYERGHVILFVAITVIGCIFCLMSLPQAALMVMITVNTPFLAYYAATGEPVFIAIAMNIFLVCLVIIQVLLNGYSALRDLIRSRTELAEKQAETARLSQENARLAHTDSLTGLPNRRYYFNELDDQLAAASAAGTAFAVAVVDLDRFKPINDTYGHKFGDLLLMAVGQRLMRFADASTSICRLGGDEFGLILRRLPDNLEAHCQDICNAVAEPYMIGSTRVTIGASCGIALFPEAGRTAHELFDRSDYALYNAKIARRGQATLYSAAHERKIRSDRAIESGLQTADLARELELAFQPIFDLRSMRPVGVEALARWNSPDLGPVSPAQFIPLAEKAGLIHRVTLCLFEKALQGLDDLPPGFNLSFNLSAHDLTSRETVMALLSLIGQSRVLPSRLTFELTETAVIRSYEAAETSMHHLRLAGARLALDDFGTGYSSLGYLHRLPIDRVKIDRSFIAGLTTSGAGVVPSIITLCRSMRLDCVVEGIETEAQLNAVRALDCTYGQGFLLGAPMMPAELKAWLAGPDLARLEARGQCTDAIFG</sequence>
<dbReference type="InterPro" id="IPR001633">
    <property type="entry name" value="EAL_dom"/>
</dbReference>
<dbReference type="InterPro" id="IPR035919">
    <property type="entry name" value="EAL_sf"/>
</dbReference>
<organism evidence="4 5">
    <name type="scientific">Pannonibacter tanglangensis</name>
    <dbReference type="NCBI Taxonomy" id="2750084"/>
    <lineage>
        <taxon>Bacteria</taxon>
        <taxon>Pseudomonadati</taxon>
        <taxon>Pseudomonadota</taxon>
        <taxon>Alphaproteobacteria</taxon>
        <taxon>Hyphomicrobiales</taxon>
        <taxon>Stappiaceae</taxon>
        <taxon>Pannonibacter</taxon>
    </lineage>
</organism>
<evidence type="ECO:0000313" key="4">
    <source>
        <dbReference type="EMBL" id="NBN76968.1"/>
    </source>
</evidence>
<dbReference type="PANTHER" id="PTHR33121">
    <property type="entry name" value="CYCLIC DI-GMP PHOSPHODIESTERASE PDEF"/>
    <property type="match status" value="1"/>
</dbReference>
<feature type="transmembrane region" description="Helical" evidence="1">
    <location>
        <begin position="34"/>
        <end position="51"/>
    </location>
</feature>
<dbReference type="SUPFAM" id="SSF55073">
    <property type="entry name" value="Nucleotide cyclase"/>
    <property type="match status" value="1"/>
</dbReference>
<dbReference type="NCBIfam" id="TIGR00254">
    <property type="entry name" value="GGDEF"/>
    <property type="match status" value="1"/>
</dbReference>
<dbReference type="InterPro" id="IPR029787">
    <property type="entry name" value="Nucleotide_cyclase"/>
</dbReference>
<feature type="transmembrane region" description="Helical" evidence="1">
    <location>
        <begin position="97"/>
        <end position="114"/>
    </location>
</feature>
<keyword evidence="1" id="KW-0472">Membrane</keyword>
<dbReference type="Gene3D" id="3.20.20.450">
    <property type="entry name" value="EAL domain"/>
    <property type="match status" value="1"/>
</dbReference>
<feature type="transmembrane region" description="Helical" evidence="1">
    <location>
        <begin position="57"/>
        <end position="76"/>
    </location>
</feature>
<protein>
    <submittedName>
        <fullName evidence="4">EAL domain-containing protein</fullName>
    </submittedName>
</protein>
<evidence type="ECO:0000259" key="3">
    <source>
        <dbReference type="PROSITE" id="PS50887"/>
    </source>
</evidence>
<gene>
    <name evidence="4" type="ORF">GWI72_01660</name>
</gene>
<keyword evidence="1" id="KW-1133">Transmembrane helix</keyword>
<dbReference type="InterPro" id="IPR050706">
    <property type="entry name" value="Cyclic-di-GMP_PDE-like"/>
</dbReference>
<dbReference type="SMART" id="SM00267">
    <property type="entry name" value="GGDEF"/>
    <property type="match status" value="1"/>
</dbReference>
<evidence type="ECO:0000256" key="1">
    <source>
        <dbReference type="SAM" id="Phobius"/>
    </source>
</evidence>
<comment type="caution">
    <text evidence="4">The sequence shown here is derived from an EMBL/GenBank/DDBJ whole genome shotgun (WGS) entry which is preliminary data.</text>
</comment>
<keyword evidence="1" id="KW-0812">Transmembrane</keyword>
<dbReference type="Pfam" id="PF00563">
    <property type="entry name" value="EAL"/>
    <property type="match status" value="1"/>
</dbReference>
<dbReference type="PROSITE" id="PS50883">
    <property type="entry name" value="EAL"/>
    <property type="match status" value="1"/>
</dbReference>
<reference evidence="5" key="1">
    <citation type="submission" date="2020-01" db="EMBL/GenBank/DDBJ databases">
        <authorList>
            <person name="Fang Y."/>
            <person name="Sun R."/>
            <person name="Nie L."/>
            <person name="He J."/>
            <person name="Hao L."/>
            <person name="Wang L."/>
            <person name="Su S."/>
            <person name="Lv E."/>
            <person name="Zhang Z."/>
            <person name="Xie R."/>
            <person name="Liu H."/>
        </authorList>
    </citation>
    <scope>NUCLEOTIDE SEQUENCE [LARGE SCALE GENOMIC DNA]</scope>
    <source>
        <strain evidence="5">XCT-53</strain>
    </source>
</reference>
<dbReference type="InterPro" id="IPR043128">
    <property type="entry name" value="Rev_trsase/Diguanyl_cyclase"/>
</dbReference>